<dbReference type="InterPro" id="IPR050172">
    <property type="entry name" value="SsuD_RutA_monooxygenase"/>
</dbReference>
<evidence type="ECO:0000256" key="2">
    <source>
        <dbReference type="ARBA" id="ARBA00022643"/>
    </source>
</evidence>
<proteinExistence type="predicted"/>
<evidence type="ECO:0000256" key="3">
    <source>
        <dbReference type="ARBA" id="ARBA00023002"/>
    </source>
</evidence>
<protein>
    <recommendedName>
        <fullName evidence="5">Luciferase-like domain-containing protein</fullName>
    </recommendedName>
</protein>
<keyword evidence="3" id="KW-0560">Oxidoreductase</keyword>
<dbReference type="InterPro" id="IPR036661">
    <property type="entry name" value="Luciferase-like_sf"/>
</dbReference>
<gene>
    <name evidence="6" type="ORF">AVDCRST_MAG59-3993</name>
</gene>
<evidence type="ECO:0000313" key="6">
    <source>
        <dbReference type="EMBL" id="CAA9575031.1"/>
    </source>
</evidence>
<dbReference type="GO" id="GO:0046306">
    <property type="term" value="P:alkanesulfonate catabolic process"/>
    <property type="evidence" value="ECO:0007669"/>
    <property type="project" value="TreeGrafter"/>
</dbReference>
<evidence type="ECO:0000256" key="1">
    <source>
        <dbReference type="ARBA" id="ARBA00022630"/>
    </source>
</evidence>
<dbReference type="PANTHER" id="PTHR42847">
    <property type="entry name" value="ALKANESULFONATE MONOOXYGENASE"/>
    <property type="match status" value="1"/>
</dbReference>
<sequence>MTPAVDPTAPSSLAPRSLLPAPPFRFGIQVRGAESAGELVATARRAETLGFDVLTVPDHFPFGLAPFPALATVAAATERLRVGTFVAANDFRHPVVLAKEAATLDLLSGGRLELGVGAGWMRSEYEAAGFPFDRPGVRIARLAEGIAVLRLLLGAEGEGPVSFAGEHFRVTDLALQPRPVQTGGPPILVGGGGRRVLTLAAQVADIVGFSPRALADGSLDPTSTSEEATAEKAAWVDEAARGAGRVPERGLPERNLYVYGVTETDDQEASAAAMSAEGGIPAEVLLGSPHFLFGTIEEMVTELEAARTQLGISYVTVPSDLMEATAPIVERLRGR</sequence>
<keyword evidence="1" id="KW-0285">Flavoprotein</keyword>
<dbReference type="SUPFAM" id="SSF51679">
    <property type="entry name" value="Bacterial luciferase-like"/>
    <property type="match status" value="1"/>
</dbReference>
<feature type="domain" description="Luciferase-like" evidence="5">
    <location>
        <begin position="29"/>
        <end position="273"/>
    </location>
</feature>
<dbReference type="InterPro" id="IPR011251">
    <property type="entry name" value="Luciferase-like_dom"/>
</dbReference>
<keyword evidence="2" id="KW-0288">FMN</keyword>
<evidence type="ECO:0000259" key="5">
    <source>
        <dbReference type="Pfam" id="PF00296"/>
    </source>
</evidence>
<dbReference type="GO" id="GO:0008726">
    <property type="term" value="F:alkanesulfonate monooxygenase activity"/>
    <property type="evidence" value="ECO:0007669"/>
    <property type="project" value="TreeGrafter"/>
</dbReference>
<keyword evidence="4" id="KW-0503">Monooxygenase</keyword>
<dbReference type="NCBIfam" id="TIGR03621">
    <property type="entry name" value="F420_MSMEG_2516"/>
    <property type="match status" value="1"/>
</dbReference>
<dbReference type="InterPro" id="IPR019923">
    <property type="entry name" value="Lucif-like_OxRdtase_MSMEG_2516"/>
</dbReference>
<dbReference type="Pfam" id="PF00296">
    <property type="entry name" value="Bac_luciferase"/>
    <property type="match status" value="1"/>
</dbReference>
<dbReference type="Gene3D" id="3.20.20.30">
    <property type="entry name" value="Luciferase-like domain"/>
    <property type="match status" value="1"/>
</dbReference>
<dbReference type="AlphaFoldDB" id="A0A6J4VCB5"/>
<evidence type="ECO:0000256" key="4">
    <source>
        <dbReference type="ARBA" id="ARBA00023033"/>
    </source>
</evidence>
<reference evidence="6" key="1">
    <citation type="submission" date="2020-02" db="EMBL/GenBank/DDBJ databases">
        <authorList>
            <person name="Meier V. D."/>
        </authorList>
    </citation>
    <scope>NUCLEOTIDE SEQUENCE</scope>
    <source>
        <strain evidence="6">AVDCRST_MAG59</strain>
    </source>
</reference>
<organism evidence="6">
    <name type="scientific">uncultured Thermomicrobiales bacterium</name>
    <dbReference type="NCBI Taxonomy" id="1645740"/>
    <lineage>
        <taxon>Bacteria</taxon>
        <taxon>Pseudomonadati</taxon>
        <taxon>Thermomicrobiota</taxon>
        <taxon>Thermomicrobia</taxon>
        <taxon>Thermomicrobiales</taxon>
        <taxon>environmental samples</taxon>
    </lineage>
</organism>
<dbReference type="EMBL" id="CADCWF010000294">
    <property type="protein sequence ID" value="CAA9575031.1"/>
    <property type="molecule type" value="Genomic_DNA"/>
</dbReference>
<accession>A0A6J4VCB5</accession>
<dbReference type="PANTHER" id="PTHR42847:SF4">
    <property type="entry name" value="ALKANESULFONATE MONOOXYGENASE-RELATED"/>
    <property type="match status" value="1"/>
</dbReference>
<name>A0A6J4VCB5_9BACT</name>